<reference evidence="7 8" key="1">
    <citation type="journal article" date="2018" name="Cell">
        <title>The Chara Genome: Secondary Complexity and Implications for Plant Terrestrialization.</title>
        <authorList>
            <person name="Nishiyama T."/>
            <person name="Sakayama H."/>
            <person name="Vries J.D."/>
            <person name="Buschmann H."/>
            <person name="Saint-Marcoux D."/>
            <person name="Ullrich K.K."/>
            <person name="Haas F.B."/>
            <person name="Vanderstraeten L."/>
            <person name="Becker D."/>
            <person name="Lang D."/>
            <person name="Vosolsobe S."/>
            <person name="Rombauts S."/>
            <person name="Wilhelmsson P.K.I."/>
            <person name="Janitza P."/>
            <person name="Kern R."/>
            <person name="Heyl A."/>
            <person name="Rumpler F."/>
            <person name="Villalobos L.I.A.C."/>
            <person name="Clay J.M."/>
            <person name="Skokan R."/>
            <person name="Toyoda A."/>
            <person name="Suzuki Y."/>
            <person name="Kagoshima H."/>
            <person name="Schijlen E."/>
            <person name="Tajeshwar N."/>
            <person name="Catarino B."/>
            <person name="Hetherington A.J."/>
            <person name="Saltykova A."/>
            <person name="Bonnot C."/>
            <person name="Breuninger H."/>
            <person name="Symeonidi A."/>
            <person name="Radhakrishnan G.V."/>
            <person name="Van Nieuwerburgh F."/>
            <person name="Deforce D."/>
            <person name="Chang C."/>
            <person name="Karol K.G."/>
            <person name="Hedrich R."/>
            <person name="Ulvskov P."/>
            <person name="Glockner G."/>
            <person name="Delwiche C.F."/>
            <person name="Petrasek J."/>
            <person name="Van de Peer Y."/>
            <person name="Friml J."/>
            <person name="Beilby M."/>
            <person name="Dolan L."/>
            <person name="Kohara Y."/>
            <person name="Sugano S."/>
            <person name="Fujiyama A."/>
            <person name="Delaux P.-M."/>
            <person name="Quint M."/>
            <person name="TheiBen G."/>
            <person name="Hagemann M."/>
            <person name="Harholt J."/>
            <person name="Dunand C."/>
            <person name="Zachgo S."/>
            <person name="Langdale J."/>
            <person name="Maumus F."/>
            <person name="Straeten D.V.D."/>
            <person name="Gould S.B."/>
            <person name="Rensing S.A."/>
        </authorList>
    </citation>
    <scope>NUCLEOTIDE SEQUENCE [LARGE SCALE GENOMIC DNA]</scope>
    <source>
        <strain evidence="7 8">S276</strain>
    </source>
</reference>
<evidence type="ECO:0000313" key="7">
    <source>
        <dbReference type="EMBL" id="GBG76873.1"/>
    </source>
</evidence>
<accession>A0A388L3U2</accession>
<dbReference type="InterPro" id="IPR000994">
    <property type="entry name" value="Pept_M24"/>
</dbReference>
<keyword evidence="3" id="KW-0479">Metal-binding</keyword>
<name>A0A388L3U2_CHABU</name>
<keyword evidence="5" id="KW-0464">Manganese</keyword>
<dbReference type="STRING" id="69332.A0A388L3U2"/>
<dbReference type="AlphaFoldDB" id="A0A388L3U2"/>
<dbReference type="PANTHER" id="PTHR43226">
    <property type="entry name" value="XAA-PRO AMINOPEPTIDASE 3"/>
    <property type="match status" value="1"/>
</dbReference>
<gene>
    <name evidence="7" type="ORF">CBR_g23088</name>
</gene>
<evidence type="ECO:0000256" key="2">
    <source>
        <dbReference type="ARBA" id="ARBA00008766"/>
    </source>
</evidence>
<comment type="cofactor">
    <cofactor evidence="1">
        <name>Mn(2+)</name>
        <dbReference type="ChEBI" id="CHEBI:29035"/>
    </cofactor>
</comment>
<sequence length="235" mass="26488">MRFSGTIPHEHVVAAKFEYECKKRGAQRMSYPPVVGGGERARTIHYLRNDSKRAVYSAVLHAHQECVKLCKPGNMLNSIHDHATRLLSDAILDLGIVKNQPYSAMTASAILTKVFPHAVGHWLGMDTHDCDTVLLSEPLQAGVILTIEPGLYFPDDPDIPSESQLEQRGLLSPICSYSGSSTQQQVADLEHCLLYCPMVRQIWQWWTAAWHFLTVTEFPWDQMAILLNDFSKSRL</sequence>
<dbReference type="GO" id="GO:0046872">
    <property type="term" value="F:metal ion binding"/>
    <property type="evidence" value="ECO:0007669"/>
    <property type="project" value="UniProtKB-KW"/>
</dbReference>
<dbReference type="GO" id="GO:0004177">
    <property type="term" value="F:aminopeptidase activity"/>
    <property type="evidence" value="ECO:0007669"/>
    <property type="project" value="TreeGrafter"/>
</dbReference>
<evidence type="ECO:0000256" key="4">
    <source>
        <dbReference type="ARBA" id="ARBA00022801"/>
    </source>
</evidence>
<dbReference type="GO" id="GO:0005739">
    <property type="term" value="C:mitochondrion"/>
    <property type="evidence" value="ECO:0007669"/>
    <property type="project" value="TreeGrafter"/>
</dbReference>
<dbReference type="GO" id="GO:0006508">
    <property type="term" value="P:proteolysis"/>
    <property type="evidence" value="ECO:0007669"/>
    <property type="project" value="TreeGrafter"/>
</dbReference>
<evidence type="ECO:0000313" key="8">
    <source>
        <dbReference type="Proteomes" id="UP000265515"/>
    </source>
</evidence>
<dbReference type="OrthoDB" id="4215474at2759"/>
<keyword evidence="4" id="KW-0378">Hydrolase</keyword>
<dbReference type="Proteomes" id="UP000265515">
    <property type="component" value="Unassembled WGS sequence"/>
</dbReference>
<dbReference type="Pfam" id="PF00557">
    <property type="entry name" value="Peptidase_M24"/>
    <property type="match status" value="1"/>
</dbReference>
<dbReference type="Gene3D" id="3.90.230.10">
    <property type="entry name" value="Creatinase/methionine aminopeptidase superfamily"/>
    <property type="match status" value="2"/>
</dbReference>
<comment type="similarity">
    <text evidence="2">Belongs to the peptidase M24B family.</text>
</comment>
<dbReference type="Gramene" id="GBG76873">
    <property type="protein sequence ID" value="GBG76873"/>
    <property type="gene ID" value="CBR_g23088"/>
</dbReference>
<dbReference type="EMBL" id="BFEA01000255">
    <property type="protein sequence ID" value="GBG76873.1"/>
    <property type="molecule type" value="Genomic_DNA"/>
</dbReference>
<dbReference type="InterPro" id="IPR036005">
    <property type="entry name" value="Creatinase/aminopeptidase-like"/>
</dbReference>
<evidence type="ECO:0000256" key="1">
    <source>
        <dbReference type="ARBA" id="ARBA00001936"/>
    </source>
</evidence>
<dbReference type="InterPro" id="IPR052433">
    <property type="entry name" value="X-Pro_dipept-like"/>
</dbReference>
<organism evidence="7 8">
    <name type="scientific">Chara braunii</name>
    <name type="common">Braun's stonewort</name>
    <dbReference type="NCBI Taxonomy" id="69332"/>
    <lineage>
        <taxon>Eukaryota</taxon>
        <taxon>Viridiplantae</taxon>
        <taxon>Streptophyta</taxon>
        <taxon>Charophyceae</taxon>
        <taxon>Charales</taxon>
        <taxon>Characeae</taxon>
        <taxon>Chara</taxon>
    </lineage>
</organism>
<evidence type="ECO:0000259" key="6">
    <source>
        <dbReference type="Pfam" id="PF00557"/>
    </source>
</evidence>
<comment type="caution">
    <text evidence="7">The sequence shown here is derived from an EMBL/GenBank/DDBJ whole genome shotgun (WGS) entry which is preliminary data.</text>
</comment>
<protein>
    <recommendedName>
        <fullName evidence="6">Peptidase M24 domain-containing protein</fullName>
    </recommendedName>
</protein>
<proteinExistence type="inferred from homology"/>
<dbReference type="PANTHER" id="PTHR43226:SF4">
    <property type="entry name" value="XAA-PRO AMINOPEPTIDASE 3"/>
    <property type="match status" value="1"/>
</dbReference>
<dbReference type="SUPFAM" id="SSF55920">
    <property type="entry name" value="Creatinase/aminopeptidase"/>
    <property type="match status" value="1"/>
</dbReference>
<feature type="domain" description="Peptidase M24" evidence="6">
    <location>
        <begin position="51"/>
        <end position="156"/>
    </location>
</feature>
<evidence type="ECO:0000256" key="5">
    <source>
        <dbReference type="ARBA" id="ARBA00023211"/>
    </source>
</evidence>
<keyword evidence="8" id="KW-1185">Reference proteome</keyword>
<evidence type="ECO:0000256" key="3">
    <source>
        <dbReference type="ARBA" id="ARBA00022723"/>
    </source>
</evidence>